<dbReference type="AlphaFoldDB" id="A0A059PZ32"/>
<evidence type="ECO:0000259" key="2">
    <source>
        <dbReference type="Pfam" id="PF23622"/>
    </source>
</evidence>
<dbReference type="Gene3D" id="3.80.10.10">
    <property type="entry name" value="Ribonuclease Inhibitor"/>
    <property type="match status" value="1"/>
</dbReference>
<dbReference type="CDD" id="cd22160">
    <property type="entry name" value="F-box_AtFBL13-like"/>
    <property type="match status" value="1"/>
</dbReference>
<dbReference type="InterPro" id="IPR055357">
    <property type="entry name" value="LRR_At1g61320_AtMIF1"/>
</dbReference>
<dbReference type="SUPFAM" id="SSF52047">
    <property type="entry name" value="RNI-like"/>
    <property type="match status" value="1"/>
</dbReference>
<dbReference type="SUPFAM" id="SSF81383">
    <property type="entry name" value="F-box domain"/>
    <property type="match status" value="1"/>
</dbReference>
<accession>A0A059PZ32</accession>
<feature type="domain" description="At1g61320/AtMIF1 LRR" evidence="2">
    <location>
        <begin position="98"/>
        <end position="486"/>
    </location>
</feature>
<dbReference type="Gene3D" id="1.20.1280.50">
    <property type="match status" value="1"/>
</dbReference>
<dbReference type="Pfam" id="PF23622">
    <property type="entry name" value="LRR_At1g61320_AtMIF1"/>
    <property type="match status" value="1"/>
</dbReference>
<dbReference type="InterPro" id="IPR032675">
    <property type="entry name" value="LRR_dom_sf"/>
</dbReference>
<dbReference type="PANTHER" id="PTHR34145">
    <property type="entry name" value="OS02G0105600 PROTEIN"/>
    <property type="match status" value="1"/>
</dbReference>
<organism evidence="3">
    <name type="scientific">Saccharum hybrid cultivar R570</name>
    <dbReference type="NCBI Taxonomy" id="131158"/>
    <lineage>
        <taxon>Eukaryota</taxon>
        <taxon>Viridiplantae</taxon>
        <taxon>Streptophyta</taxon>
        <taxon>Embryophyta</taxon>
        <taxon>Tracheophyta</taxon>
        <taxon>Spermatophyta</taxon>
        <taxon>Magnoliopsida</taxon>
        <taxon>Liliopsida</taxon>
        <taxon>Poales</taxon>
        <taxon>Poaceae</taxon>
        <taxon>PACMAD clade</taxon>
        <taxon>Panicoideae</taxon>
        <taxon>Andropogonodae</taxon>
        <taxon>Andropogoneae</taxon>
        <taxon>Saccharinae</taxon>
        <taxon>Saccharum</taxon>
        <taxon>Saccharum officinarum species complex</taxon>
    </lineage>
</organism>
<proteinExistence type="predicted"/>
<dbReference type="PANTHER" id="PTHR34145:SF28">
    <property type="entry name" value="F-BOX DOMAIN-CONTAINING PROTEIN"/>
    <property type="match status" value="1"/>
</dbReference>
<sequence>MARCTQFEHSDRPMKALRAEDHGHINLLPDDILIGIISRLPIRDAVVTGGVATRWRHLWKYIPSLCLLPSHINLKGEGEDPWSLSEQAPRLAGVVRSVLRHHCGIGVNKFWFGLPLTGCCHTAELDQVMEFVAAAGTRHLGFSLANNYCSEHAGPHYDFPHWRFTGGHLQRLFLCCVGLAMAPQRNFERLAQLTYLNLIRVTVDDDGVANILSTCSALIALYLQDCQQLVHMNMSHGRLLVLDVDNCDNLRSITIQSSTLTQLVYKGHKVDIKYSHTPAILKLRILFCMANECPLDCVGSAGALPNLKQLFLEFPSPLHAATCTQLQGVQHNRCFGGLNRIVLLLKTSWKEHINSVAYLLVATPSVKELCVDAYSNLPTSPPNSLMIQWPERCLMKKLQSIIIGGFSGEAELMELIFFLLQRSPALRTLALDTHRRHLRPGKGWNRDEAYWNREEAEDHVRCYYARGVALTNLVPKIPSSVKFTIL</sequence>
<dbReference type="EMBL" id="KF184758">
    <property type="protein sequence ID" value="AGT15978.1"/>
    <property type="molecule type" value="Genomic_DNA"/>
</dbReference>
<dbReference type="InterPro" id="IPR036047">
    <property type="entry name" value="F-box-like_dom_sf"/>
</dbReference>
<dbReference type="InterPro" id="IPR053772">
    <property type="entry name" value="At1g61320/At1g61330-like"/>
</dbReference>
<evidence type="ECO:0000259" key="1">
    <source>
        <dbReference type="Pfam" id="PF00646"/>
    </source>
</evidence>
<dbReference type="InterPro" id="IPR001810">
    <property type="entry name" value="F-box_dom"/>
</dbReference>
<feature type="domain" description="F-box" evidence="1">
    <location>
        <begin position="26"/>
        <end position="63"/>
    </location>
</feature>
<gene>
    <name evidence="3" type="ORF">SHCRBa_225_M19_F_320</name>
</gene>
<reference evidence="3" key="1">
    <citation type="submission" date="2013-05" db="EMBL/GenBank/DDBJ databases">
        <title>Building the sugarcane genome for biotechnology and identifying evolutionary trends.</title>
        <authorList>
            <person name="De Setta N."/>
            <person name="Monteiro-Vitorello C.B."/>
            <person name="Metcalfe C.J."/>
            <person name="Cruz G.M.Q."/>
            <person name="Del Bem L.E."/>
            <person name="Vicentini R."/>
            <person name="Nogueira F.T.S."/>
            <person name="Campos R.A."/>
            <person name="Nunes S.L."/>
            <person name="Turrini P.C.G."/>
            <person name="Vieira A.P."/>
            <person name="Cruz E.A.O."/>
            <person name="Correa T.C.S."/>
            <person name="Hotta C.T."/>
            <person name="de Mello-Varani A."/>
            <person name="Vautrin S."/>
            <person name="Trindade A.S."/>
            <person name="Vilela M.M."/>
            <person name="Horta C.L."/>
            <person name="Sato P.M."/>
            <person name="de Andrade R.F."/>
            <person name="Nishiyama M.Y."/>
            <person name="Cardoso-Silva C.B."/>
            <person name="Scortecci K.C."/>
            <person name="Garcia A.A.F."/>
            <person name="Carneiro M.S."/>
            <person name="Kim C."/>
            <person name="Paterson A.H."/>
            <person name="Berges H."/>
            <person name="D'Hont A."/>
            <person name="de-Souza A.P."/>
            <person name="Souza G.M."/>
            <person name="Vincentz M."/>
            <person name="Kitajima J.P."/>
            <person name="Van Sluys M.-A."/>
        </authorList>
    </citation>
    <scope>NUCLEOTIDE SEQUENCE</scope>
</reference>
<dbReference type="InterPro" id="IPR053781">
    <property type="entry name" value="F-box_AtFBL13-like"/>
</dbReference>
<evidence type="ECO:0000313" key="3">
    <source>
        <dbReference type="EMBL" id="AGT15978.1"/>
    </source>
</evidence>
<name>A0A059PZ32_9POAL</name>
<protein>
    <submittedName>
        <fullName evidence="3">Uncharacterized protein</fullName>
    </submittedName>
</protein>
<dbReference type="Pfam" id="PF00646">
    <property type="entry name" value="F-box"/>
    <property type="match status" value="1"/>
</dbReference>